<evidence type="ECO:0000259" key="2">
    <source>
        <dbReference type="Pfam" id="PF24883"/>
    </source>
</evidence>
<organism evidence="4">
    <name type="scientific">Laccaria bicolor (strain S238N-H82 / ATCC MYA-4686)</name>
    <name type="common">Bicoloured deceiver</name>
    <name type="synonym">Laccaria laccata var. bicolor</name>
    <dbReference type="NCBI Taxonomy" id="486041"/>
    <lineage>
        <taxon>Eukaryota</taxon>
        <taxon>Fungi</taxon>
        <taxon>Dikarya</taxon>
        <taxon>Basidiomycota</taxon>
        <taxon>Agaricomycotina</taxon>
        <taxon>Agaricomycetes</taxon>
        <taxon>Agaricomycetidae</taxon>
        <taxon>Agaricales</taxon>
        <taxon>Agaricineae</taxon>
        <taxon>Hydnangiaceae</taxon>
        <taxon>Laccaria</taxon>
    </lineage>
</organism>
<dbReference type="EMBL" id="DS547121">
    <property type="protein sequence ID" value="EDR03891.1"/>
    <property type="molecule type" value="Genomic_DNA"/>
</dbReference>
<evidence type="ECO:0000313" key="3">
    <source>
        <dbReference type="EMBL" id="EDR03891.1"/>
    </source>
</evidence>
<dbReference type="KEGG" id="lbc:LACBIDRAFT_306528"/>
<dbReference type="AlphaFoldDB" id="B0DN86"/>
<keyword evidence="1" id="KW-0677">Repeat</keyword>
<keyword evidence="4" id="KW-1185">Reference proteome</keyword>
<accession>B0DN86</accession>
<feature type="domain" description="Nephrocystin 3-like N-terminal" evidence="2">
    <location>
        <begin position="3"/>
        <end position="40"/>
    </location>
</feature>
<dbReference type="Proteomes" id="UP000001194">
    <property type="component" value="Unassembled WGS sequence"/>
</dbReference>
<dbReference type="InParanoid" id="B0DN86"/>
<gene>
    <name evidence="3" type="ORF">LACBIDRAFT_306528</name>
</gene>
<proteinExistence type="predicted"/>
<evidence type="ECO:0000313" key="4">
    <source>
        <dbReference type="Proteomes" id="UP000001194"/>
    </source>
</evidence>
<dbReference type="HOGENOM" id="CLU_3143330_0_0_1"/>
<protein>
    <submittedName>
        <fullName evidence="3">Predicted protein</fullName>
    </submittedName>
</protein>
<dbReference type="InterPro" id="IPR056884">
    <property type="entry name" value="NPHP3-like_N"/>
</dbReference>
<dbReference type="OrthoDB" id="7464126at2759"/>
<dbReference type="Pfam" id="PF24883">
    <property type="entry name" value="NPHP3_N"/>
    <property type="match status" value="1"/>
</dbReference>
<name>B0DN86_LACBS</name>
<dbReference type="GeneID" id="6081155"/>
<evidence type="ECO:0000256" key="1">
    <source>
        <dbReference type="ARBA" id="ARBA00022737"/>
    </source>
</evidence>
<sequence length="49" mass="5423">MCQAGCGKTILSSSIINHLSKTQSSCATAYFFFDGRDSQKELQLHDKLI</sequence>
<reference evidence="3 4" key="1">
    <citation type="journal article" date="2008" name="Nature">
        <title>The genome of Laccaria bicolor provides insights into mycorrhizal symbiosis.</title>
        <authorList>
            <person name="Martin F."/>
            <person name="Aerts A."/>
            <person name="Ahren D."/>
            <person name="Brun A."/>
            <person name="Danchin E.G.J."/>
            <person name="Duchaussoy F."/>
            <person name="Gibon J."/>
            <person name="Kohler A."/>
            <person name="Lindquist E."/>
            <person name="Pereda V."/>
            <person name="Salamov A."/>
            <person name="Shapiro H.J."/>
            <person name="Wuyts J."/>
            <person name="Blaudez D."/>
            <person name="Buee M."/>
            <person name="Brokstein P."/>
            <person name="Canbaeck B."/>
            <person name="Cohen D."/>
            <person name="Courty P.E."/>
            <person name="Coutinho P.M."/>
            <person name="Delaruelle C."/>
            <person name="Detter J.C."/>
            <person name="Deveau A."/>
            <person name="DiFazio S."/>
            <person name="Duplessis S."/>
            <person name="Fraissinet-Tachet L."/>
            <person name="Lucic E."/>
            <person name="Frey-Klett P."/>
            <person name="Fourrey C."/>
            <person name="Feussner I."/>
            <person name="Gay G."/>
            <person name="Grimwood J."/>
            <person name="Hoegger P.J."/>
            <person name="Jain P."/>
            <person name="Kilaru S."/>
            <person name="Labbe J."/>
            <person name="Lin Y.C."/>
            <person name="Legue V."/>
            <person name="Le Tacon F."/>
            <person name="Marmeisse R."/>
            <person name="Melayah D."/>
            <person name="Montanini B."/>
            <person name="Muratet M."/>
            <person name="Nehls U."/>
            <person name="Niculita-Hirzel H."/>
            <person name="Oudot-Le Secq M.P."/>
            <person name="Peter M."/>
            <person name="Quesneville H."/>
            <person name="Rajashekar B."/>
            <person name="Reich M."/>
            <person name="Rouhier N."/>
            <person name="Schmutz J."/>
            <person name="Yin T."/>
            <person name="Chalot M."/>
            <person name="Henrissat B."/>
            <person name="Kuees U."/>
            <person name="Lucas S."/>
            <person name="Van de Peer Y."/>
            <person name="Podila G.K."/>
            <person name="Polle A."/>
            <person name="Pukkila P.J."/>
            <person name="Richardson P.M."/>
            <person name="Rouze P."/>
            <person name="Sanders I.R."/>
            <person name="Stajich J.E."/>
            <person name="Tunlid A."/>
            <person name="Tuskan G."/>
            <person name="Grigoriev I.V."/>
        </authorList>
    </citation>
    <scope>NUCLEOTIDE SEQUENCE [LARGE SCALE GENOMIC DNA]</scope>
    <source>
        <strain evidence="4">S238N-H82 / ATCC MYA-4686</strain>
    </source>
</reference>
<dbReference type="RefSeq" id="XP_001885459.1">
    <property type="nucleotide sequence ID" value="XM_001885424.1"/>
</dbReference>